<keyword evidence="4" id="KW-1185">Reference proteome</keyword>
<dbReference type="Proteomes" id="UP000238176">
    <property type="component" value="Unassembled WGS sequence"/>
</dbReference>
<dbReference type="AlphaFoldDB" id="A0A2T0UHH6"/>
<dbReference type="Pfam" id="PF03807">
    <property type="entry name" value="F420_oxidored"/>
    <property type="match status" value="1"/>
</dbReference>
<dbReference type="PANTHER" id="PTHR14239">
    <property type="entry name" value="DUDULIN-RELATED"/>
    <property type="match status" value="1"/>
</dbReference>
<gene>
    <name evidence="3" type="ORF">B0I28_107164</name>
</gene>
<dbReference type="Gene3D" id="3.40.50.720">
    <property type="entry name" value="NAD(P)-binding Rossmann-like Domain"/>
    <property type="match status" value="1"/>
</dbReference>
<reference evidence="3 4" key="1">
    <citation type="submission" date="2018-03" db="EMBL/GenBank/DDBJ databases">
        <title>Genomic Encyclopedia of Type Strains, Phase III (KMG-III): the genomes of soil and plant-associated and newly described type strains.</title>
        <authorList>
            <person name="Whitman W."/>
        </authorList>
    </citation>
    <scope>NUCLEOTIDE SEQUENCE [LARGE SCALE GENOMIC DNA]</scope>
    <source>
        <strain evidence="3 4">CGMCC 4.7067</strain>
    </source>
</reference>
<evidence type="ECO:0000313" key="3">
    <source>
        <dbReference type="EMBL" id="PRY57316.1"/>
    </source>
</evidence>
<dbReference type="RefSeq" id="WP_106365314.1">
    <property type="nucleotide sequence ID" value="NZ_PVTJ01000007.1"/>
</dbReference>
<organism evidence="3 4">
    <name type="scientific">Glycomyces artemisiae</name>
    <dbReference type="NCBI Taxonomy" id="1076443"/>
    <lineage>
        <taxon>Bacteria</taxon>
        <taxon>Bacillati</taxon>
        <taxon>Actinomycetota</taxon>
        <taxon>Actinomycetes</taxon>
        <taxon>Glycomycetales</taxon>
        <taxon>Glycomycetaceae</taxon>
        <taxon>Glycomyces</taxon>
    </lineage>
</organism>
<keyword evidence="1" id="KW-0560">Oxidoreductase</keyword>
<evidence type="ECO:0000259" key="2">
    <source>
        <dbReference type="Pfam" id="PF03807"/>
    </source>
</evidence>
<dbReference type="SUPFAM" id="SSF51735">
    <property type="entry name" value="NAD(P)-binding Rossmann-fold domains"/>
    <property type="match status" value="1"/>
</dbReference>
<dbReference type="EMBL" id="PVTJ01000007">
    <property type="protein sequence ID" value="PRY57316.1"/>
    <property type="molecule type" value="Genomic_DNA"/>
</dbReference>
<dbReference type="InterPro" id="IPR036291">
    <property type="entry name" value="NAD(P)-bd_dom_sf"/>
</dbReference>
<name>A0A2T0UHH6_9ACTN</name>
<proteinExistence type="predicted"/>
<evidence type="ECO:0000256" key="1">
    <source>
        <dbReference type="ARBA" id="ARBA00023002"/>
    </source>
</evidence>
<dbReference type="OrthoDB" id="1523398at2"/>
<comment type="caution">
    <text evidence="3">The sequence shown here is derived from an EMBL/GenBank/DDBJ whole genome shotgun (WGS) entry which is preliminary data.</text>
</comment>
<evidence type="ECO:0000313" key="4">
    <source>
        <dbReference type="Proteomes" id="UP000238176"/>
    </source>
</evidence>
<sequence length="248" mass="25756">MARTLGVIGSGNIGAAVARIAVDAGLDVILSNSRGPETLADLAAQLGDRARAATAAEAAQAADLVLVSVPLAAFGRLPSEALAGKTVLDTANYYPQRDGSLAVLDDRELTESELLQRHLPGARVVKAFNNITVGPILNLPRPAGASDRSALPVAGDDAAAKAEATALLDLLGFDAVDAGALADSWRSEPNTPVYVTPYVGDIPRLDMAGFRDWIAARPAIPVSAKEIAELVEGAERQNPADTRFPFDV</sequence>
<dbReference type="GO" id="GO:0016491">
    <property type="term" value="F:oxidoreductase activity"/>
    <property type="evidence" value="ECO:0007669"/>
    <property type="project" value="UniProtKB-KW"/>
</dbReference>
<feature type="domain" description="Pyrroline-5-carboxylate reductase catalytic N-terminal" evidence="2">
    <location>
        <begin position="5"/>
        <end position="93"/>
    </location>
</feature>
<protein>
    <recommendedName>
        <fullName evidence="2">Pyrroline-5-carboxylate reductase catalytic N-terminal domain-containing protein</fullName>
    </recommendedName>
</protein>
<dbReference type="InterPro" id="IPR028939">
    <property type="entry name" value="P5C_Rdtase_cat_N"/>
</dbReference>
<accession>A0A2T0UHH6</accession>
<dbReference type="InterPro" id="IPR051267">
    <property type="entry name" value="STEAP_metalloreductase"/>
</dbReference>